<keyword evidence="3" id="KW-1185">Reference proteome</keyword>
<dbReference type="AlphaFoldDB" id="A0AAD1UGJ9"/>
<organism evidence="2 3">
    <name type="scientific">Euplotes crassus</name>
    <dbReference type="NCBI Taxonomy" id="5936"/>
    <lineage>
        <taxon>Eukaryota</taxon>
        <taxon>Sar</taxon>
        <taxon>Alveolata</taxon>
        <taxon>Ciliophora</taxon>
        <taxon>Intramacronucleata</taxon>
        <taxon>Spirotrichea</taxon>
        <taxon>Hypotrichia</taxon>
        <taxon>Euplotida</taxon>
        <taxon>Euplotidae</taxon>
        <taxon>Moneuplotes</taxon>
    </lineage>
</organism>
<evidence type="ECO:0000256" key="1">
    <source>
        <dbReference type="SAM" id="MobiDB-lite"/>
    </source>
</evidence>
<gene>
    <name evidence="2" type="ORF">ECRASSUSDP1_LOCUS6319</name>
</gene>
<evidence type="ECO:0000313" key="3">
    <source>
        <dbReference type="Proteomes" id="UP001295684"/>
    </source>
</evidence>
<comment type="caution">
    <text evidence="2">The sequence shown here is derived from an EMBL/GenBank/DDBJ whole genome shotgun (WGS) entry which is preliminary data.</text>
</comment>
<accession>A0AAD1UGJ9</accession>
<evidence type="ECO:0000313" key="2">
    <source>
        <dbReference type="EMBL" id="CAI2364969.1"/>
    </source>
</evidence>
<feature type="region of interest" description="Disordered" evidence="1">
    <location>
        <begin position="1"/>
        <end position="20"/>
    </location>
</feature>
<protein>
    <submittedName>
        <fullName evidence="2">Uncharacterized protein</fullName>
    </submittedName>
</protein>
<proteinExistence type="predicted"/>
<dbReference type="Proteomes" id="UP001295684">
    <property type="component" value="Unassembled WGS sequence"/>
</dbReference>
<reference evidence="2" key="1">
    <citation type="submission" date="2023-07" db="EMBL/GenBank/DDBJ databases">
        <authorList>
            <consortium name="AG Swart"/>
            <person name="Singh M."/>
            <person name="Singh A."/>
            <person name="Seah K."/>
            <person name="Emmerich C."/>
        </authorList>
    </citation>
    <scope>NUCLEOTIDE SEQUENCE</scope>
    <source>
        <strain evidence="2">DP1</strain>
    </source>
</reference>
<name>A0AAD1UGJ9_EUPCR</name>
<feature type="region of interest" description="Disordered" evidence="1">
    <location>
        <begin position="71"/>
        <end position="104"/>
    </location>
</feature>
<sequence>METKRNLFESQEGQPEKKISFPPVYKNTRSASVDIGNYLKFDHTRFGVRNISFLPIDKQLSEKNLIKKMSRQELDMPISKKLNPSNDERSKSKKSSSSMAKQKTLGVKNASMLVPTAAGFIESPLLTKKSKSSNKKIINCSKNLEKEQAVMRTYMKIHNIKHGYNKDAIDKLKSKVDSDGEELSIITSEEEEEELSVNDSIILNDAEEANILQAVTELNTE</sequence>
<dbReference type="EMBL" id="CAMPGE010006125">
    <property type="protein sequence ID" value="CAI2364969.1"/>
    <property type="molecule type" value="Genomic_DNA"/>
</dbReference>